<evidence type="ECO:0000313" key="4">
    <source>
        <dbReference type="EMBL" id="MVP01960.1"/>
    </source>
</evidence>
<dbReference type="PANTHER" id="PTHR43877">
    <property type="entry name" value="AMINOALKYLPHOSPHONATE N-ACETYLTRANSFERASE-RELATED-RELATED"/>
    <property type="match status" value="1"/>
</dbReference>
<sequence length="154" mass="17735">MSELTTNVRVIAASDKQIDDLVPLFDSYRQFYKQDSDPGQARRFLEDRLRNEESVLFLAYEHDTAVGFTQLYPSFSSVSLKKLWILNDLYVIPEMRGRRIGEMLIGKAAELSRSTGGKGLILSTSVHNHSAQTLYERVGFEKDLEFYHYFMPTV</sequence>
<dbReference type="InterPro" id="IPR050832">
    <property type="entry name" value="Bact_Acetyltransf"/>
</dbReference>
<dbReference type="AlphaFoldDB" id="A0A7X3K1C1"/>
<feature type="domain" description="N-acetyltransferase" evidence="3">
    <location>
        <begin position="6"/>
        <end position="154"/>
    </location>
</feature>
<keyword evidence="2" id="KW-0012">Acyltransferase</keyword>
<dbReference type="RefSeq" id="WP_157338367.1">
    <property type="nucleotide sequence ID" value="NZ_RHLK01000016.1"/>
</dbReference>
<dbReference type="GO" id="GO:0016747">
    <property type="term" value="F:acyltransferase activity, transferring groups other than amino-acyl groups"/>
    <property type="evidence" value="ECO:0007669"/>
    <property type="project" value="InterPro"/>
</dbReference>
<keyword evidence="1 4" id="KW-0808">Transferase</keyword>
<reference evidence="4 5" key="1">
    <citation type="journal article" date="2019" name="Microorganisms">
        <title>Paenibacillus lutrae sp. nov., A Chitinolytic Species Isolated from A River Otter in Castril Natural Park, Granada, Spain.</title>
        <authorList>
            <person name="Rodriguez M."/>
            <person name="Reina J.C."/>
            <person name="Bejar V."/>
            <person name="Llamas I."/>
        </authorList>
    </citation>
    <scope>NUCLEOTIDE SEQUENCE [LARGE SCALE GENOMIC DNA]</scope>
    <source>
        <strain evidence="4 5">N10</strain>
    </source>
</reference>
<accession>A0A7X3K1C1</accession>
<proteinExistence type="predicted"/>
<evidence type="ECO:0000259" key="3">
    <source>
        <dbReference type="PROSITE" id="PS51186"/>
    </source>
</evidence>
<dbReference type="Proteomes" id="UP000490800">
    <property type="component" value="Unassembled WGS sequence"/>
</dbReference>
<name>A0A7X3K1C1_9BACL</name>
<protein>
    <submittedName>
        <fullName evidence="4">GNAT family N-acetyltransferase</fullName>
    </submittedName>
</protein>
<dbReference type="EMBL" id="RHLK01000016">
    <property type="protein sequence ID" value="MVP01960.1"/>
    <property type="molecule type" value="Genomic_DNA"/>
</dbReference>
<comment type="caution">
    <text evidence="4">The sequence shown here is derived from an EMBL/GenBank/DDBJ whole genome shotgun (WGS) entry which is preliminary data.</text>
</comment>
<dbReference type="PANTHER" id="PTHR43877:SF2">
    <property type="entry name" value="AMINOALKYLPHOSPHONATE N-ACETYLTRANSFERASE-RELATED"/>
    <property type="match status" value="1"/>
</dbReference>
<evidence type="ECO:0000313" key="5">
    <source>
        <dbReference type="Proteomes" id="UP000490800"/>
    </source>
</evidence>
<evidence type="ECO:0000256" key="2">
    <source>
        <dbReference type="ARBA" id="ARBA00023315"/>
    </source>
</evidence>
<dbReference type="InterPro" id="IPR016181">
    <property type="entry name" value="Acyl_CoA_acyltransferase"/>
</dbReference>
<dbReference type="SUPFAM" id="SSF55729">
    <property type="entry name" value="Acyl-CoA N-acyltransferases (Nat)"/>
    <property type="match status" value="1"/>
</dbReference>
<keyword evidence="5" id="KW-1185">Reference proteome</keyword>
<dbReference type="PROSITE" id="PS51186">
    <property type="entry name" value="GNAT"/>
    <property type="match status" value="1"/>
</dbReference>
<dbReference type="Gene3D" id="3.40.630.30">
    <property type="match status" value="1"/>
</dbReference>
<evidence type="ECO:0000256" key="1">
    <source>
        <dbReference type="ARBA" id="ARBA00022679"/>
    </source>
</evidence>
<dbReference type="CDD" id="cd04301">
    <property type="entry name" value="NAT_SF"/>
    <property type="match status" value="1"/>
</dbReference>
<dbReference type="InterPro" id="IPR000182">
    <property type="entry name" value="GNAT_dom"/>
</dbReference>
<organism evidence="4 5">
    <name type="scientific">Paenibacillus lutrae</name>
    <dbReference type="NCBI Taxonomy" id="2078573"/>
    <lineage>
        <taxon>Bacteria</taxon>
        <taxon>Bacillati</taxon>
        <taxon>Bacillota</taxon>
        <taxon>Bacilli</taxon>
        <taxon>Bacillales</taxon>
        <taxon>Paenibacillaceae</taxon>
        <taxon>Paenibacillus</taxon>
    </lineage>
</organism>
<gene>
    <name evidence="4" type="ORF">EDM21_21000</name>
</gene>
<dbReference type="Pfam" id="PF00583">
    <property type="entry name" value="Acetyltransf_1"/>
    <property type="match status" value="1"/>
</dbReference>
<dbReference type="OrthoDB" id="9792929at2"/>